<dbReference type="InterPro" id="IPR012318">
    <property type="entry name" value="HTH_CRP"/>
</dbReference>
<dbReference type="EMBL" id="BARH01000011">
    <property type="protein sequence ID" value="GAC91110.1"/>
    <property type="molecule type" value="Genomic_DNA"/>
</dbReference>
<dbReference type="InterPro" id="IPR051054">
    <property type="entry name" value="SorC_transcr_regulators"/>
</dbReference>
<dbReference type="Proteomes" id="UP000013057">
    <property type="component" value="Unassembled WGS sequence"/>
</dbReference>
<proteinExistence type="inferred from homology"/>
<evidence type="ECO:0000259" key="5">
    <source>
        <dbReference type="Pfam" id="PF04198"/>
    </source>
</evidence>
<dbReference type="GO" id="GO:0003677">
    <property type="term" value="F:DNA binding"/>
    <property type="evidence" value="ECO:0007669"/>
    <property type="project" value="UniProtKB-KW"/>
</dbReference>
<evidence type="ECO:0000256" key="1">
    <source>
        <dbReference type="ARBA" id="ARBA00010466"/>
    </source>
</evidence>
<keyword evidence="3" id="KW-0238">DNA-binding</keyword>
<dbReference type="Gene3D" id="3.40.50.1360">
    <property type="match status" value="1"/>
</dbReference>
<feature type="domain" description="HTH crp-type" evidence="6">
    <location>
        <begin position="54"/>
        <end position="91"/>
    </location>
</feature>
<evidence type="ECO:0000256" key="2">
    <source>
        <dbReference type="ARBA" id="ARBA00023015"/>
    </source>
</evidence>
<dbReference type="Pfam" id="PF04198">
    <property type="entry name" value="Sugar-bind"/>
    <property type="match status" value="1"/>
</dbReference>
<dbReference type="PANTHER" id="PTHR34294">
    <property type="entry name" value="TRANSCRIPTIONAL REGULATOR-RELATED"/>
    <property type="match status" value="1"/>
</dbReference>
<dbReference type="SUPFAM" id="SSF46785">
    <property type="entry name" value="Winged helix' DNA-binding domain"/>
    <property type="match status" value="1"/>
</dbReference>
<sequence>MSNVQFFSYDERKGSIPSNMEGCSFFQSIIKGDEAMEQDKLKKVVEAAKLYYLLDYNQNDIAKKLGVSRPTVSRLLQQAKEEGIVEIKINDPAEDIQQLAKQLEQKFNLKKAIVVSVPEHQDGIIKKYLGKEAAEYLRSIVKDGDVIGVTWGTTLYHVALQLKHKHVKDVKVVQLKGGVSLSETNTFASDILHLFGSAFNATVHHLPLPAIVDHVVVKQAMEADRHILKILDLGRQANIAVFTIGPIKSESLLFQLGYFTEEDLQTIYSKAAGDICSRFFDQNGKLCSEELNARTLGIELEELKKKEHSIVIAGGIHKVAGIYGALKGKYANVLVTDQFTAECLLEKE</sequence>
<dbReference type="SUPFAM" id="SSF100950">
    <property type="entry name" value="NagB/RpiA/CoA transferase-like"/>
    <property type="match status" value="1"/>
</dbReference>
<evidence type="ECO:0000256" key="3">
    <source>
        <dbReference type="ARBA" id="ARBA00023125"/>
    </source>
</evidence>
<dbReference type="PANTHER" id="PTHR34294:SF1">
    <property type="entry name" value="TRANSCRIPTIONAL REGULATOR LSRR"/>
    <property type="match status" value="1"/>
</dbReference>
<keyword evidence="2" id="KW-0805">Transcription regulation</keyword>
<evidence type="ECO:0000313" key="7">
    <source>
        <dbReference type="EMBL" id="GAC91110.1"/>
    </source>
</evidence>
<comment type="caution">
    <text evidence="7">The sequence shown here is derived from an EMBL/GenBank/DDBJ whole genome shotgun (WGS) entry which is preliminary data.</text>
</comment>
<feature type="domain" description="Sugar-binding" evidence="5">
    <location>
        <begin position="93"/>
        <end position="346"/>
    </location>
</feature>
<keyword evidence="4" id="KW-0804">Transcription</keyword>
<dbReference type="InterPro" id="IPR001387">
    <property type="entry name" value="Cro/C1-type_HTH"/>
</dbReference>
<dbReference type="InterPro" id="IPR037171">
    <property type="entry name" value="NagB/RpiA_transferase-like"/>
</dbReference>
<dbReference type="InterPro" id="IPR007324">
    <property type="entry name" value="Sugar-bd_dom_put"/>
</dbReference>
<dbReference type="InterPro" id="IPR036390">
    <property type="entry name" value="WH_DNA-bd_sf"/>
</dbReference>
<comment type="similarity">
    <text evidence="1">Belongs to the SorC transcriptional regulatory family.</text>
</comment>
<dbReference type="AlphaFoldDB" id="R4FE59"/>
<name>R4FE59_9BACL</name>
<organism evidence="7 8">
    <name type="scientific">Anoxybacillus flavithermus NBRC 109594</name>
    <dbReference type="NCBI Taxonomy" id="1315967"/>
    <lineage>
        <taxon>Bacteria</taxon>
        <taxon>Bacillati</taxon>
        <taxon>Bacillota</taxon>
        <taxon>Bacilli</taxon>
        <taxon>Bacillales</taxon>
        <taxon>Anoxybacillaceae</taxon>
        <taxon>Anoxybacillus</taxon>
    </lineage>
</organism>
<evidence type="ECO:0000259" key="6">
    <source>
        <dbReference type="Pfam" id="PF13545"/>
    </source>
</evidence>
<dbReference type="Pfam" id="PF13545">
    <property type="entry name" value="HTH_Crp_2"/>
    <property type="match status" value="1"/>
</dbReference>
<evidence type="ECO:0000313" key="8">
    <source>
        <dbReference type="Proteomes" id="UP000013057"/>
    </source>
</evidence>
<gene>
    <name evidence="7" type="ORF">KN10_1546</name>
</gene>
<dbReference type="CDD" id="cd00093">
    <property type="entry name" value="HTH_XRE"/>
    <property type="match status" value="1"/>
</dbReference>
<reference evidence="8" key="1">
    <citation type="journal article" date="2013" name="Genome">
        <title>Draft Genome Sequence of a Thermophilic Member of the Bacillaceae, Anoxybacillus flavithermus Strain Kn10, Isolated from the Kan-nawa Hot Spring in Japan.</title>
        <authorList>
            <person name="Matsutani M."/>
            <person name="Shirakihara Y."/>
            <person name="Imada K."/>
            <person name="Yakushi T."/>
            <person name="Matsushita K."/>
        </authorList>
    </citation>
    <scope>NUCLEOTIDE SEQUENCE [LARGE SCALE GENOMIC DNA]</scope>
    <source>
        <strain evidence="8">NBRC 109594</strain>
    </source>
</reference>
<protein>
    <submittedName>
        <fullName evidence="7">DeoR family transcriptional regulator</fullName>
    </submittedName>
</protein>
<accession>R4FE59</accession>
<evidence type="ECO:0000256" key="4">
    <source>
        <dbReference type="ARBA" id="ARBA00023163"/>
    </source>
</evidence>
<dbReference type="GO" id="GO:0030246">
    <property type="term" value="F:carbohydrate binding"/>
    <property type="evidence" value="ECO:0007669"/>
    <property type="project" value="InterPro"/>
</dbReference>
<dbReference type="Gene3D" id="1.10.10.60">
    <property type="entry name" value="Homeodomain-like"/>
    <property type="match status" value="1"/>
</dbReference>
<dbReference type="GO" id="GO:0006355">
    <property type="term" value="P:regulation of DNA-templated transcription"/>
    <property type="evidence" value="ECO:0007669"/>
    <property type="project" value="InterPro"/>
</dbReference>